<sequence length="145" mass="16522">MKYWFLGLSLLLLACNNGIKEEKKSAKGASLDAALDMDNMSEMAKLMERMNKEHEVVKAKILKGDTLGEIPDYFYDIHFATFTDEHDNDDNFKNWAKLYIAAEENLYASTDNVKDAYNNAINVCIQCHQQKCGGPIPRIKKLLIK</sequence>
<organism evidence="1 2">
    <name type="scientific">Neptunitalea lumnitzerae</name>
    <dbReference type="NCBI Taxonomy" id="2965509"/>
    <lineage>
        <taxon>Bacteria</taxon>
        <taxon>Pseudomonadati</taxon>
        <taxon>Bacteroidota</taxon>
        <taxon>Flavobacteriia</taxon>
        <taxon>Flavobacteriales</taxon>
        <taxon>Flavobacteriaceae</taxon>
        <taxon>Neptunitalea</taxon>
    </lineage>
</organism>
<name>A0ABQ5MMJ9_9FLAO</name>
<dbReference type="EMBL" id="BRVO01000004">
    <property type="protein sequence ID" value="GLB50604.1"/>
    <property type="molecule type" value="Genomic_DNA"/>
</dbReference>
<protein>
    <submittedName>
        <fullName evidence="1">Uncharacterized protein</fullName>
    </submittedName>
</protein>
<evidence type="ECO:0000313" key="2">
    <source>
        <dbReference type="Proteomes" id="UP001143543"/>
    </source>
</evidence>
<dbReference type="InterPro" id="IPR010980">
    <property type="entry name" value="Cyt_c/b562"/>
</dbReference>
<evidence type="ECO:0000313" key="1">
    <source>
        <dbReference type="EMBL" id="GLB50604.1"/>
    </source>
</evidence>
<gene>
    <name evidence="1" type="ORF">Y10_29720</name>
</gene>
<keyword evidence="2" id="KW-1185">Reference proteome</keyword>
<proteinExistence type="predicted"/>
<dbReference type="SUPFAM" id="SSF47175">
    <property type="entry name" value="Cytochromes"/>
    <property type="match status" value="1"/>
</dbReference>
<accession>A0ABQ5MMJ9</accession>
<reference evidence="1" key="1">
    <citation type="submission" date="2022-07" db="EMBL/GenBank/DDBJ databases">
        <title>Taxonomy of Novel Oxalotrophic and Methylotrophic Bacteria.</title>
        <authorList>
            <person name="Sahin N."/>
            <person name="Tani A."/>
        </authorList>
    </citation>
    <scope>NUCLEOTIDE SEQUENCE</scope>
    <source>
        <strain evidence="1">Y10</strain>
    </source>
</reference>
<dbReference type="PROSITE" id="PS51257">
    <property type="entry name" value="PROKAR_LIPOPROTEIN"/>
    <property type="match status" value="1"/>
</dbReference>
<comment type="caution">
    <text evidence="1">The sequence shown here is derived from an EMBL/GenBank/DDBJ whole genome shotgun (WGS) entry which is preliminary data.</text>
</comment>
<dbReference type="RefSeq" id="WP_281766237.1">
    <property type="nucleotide sequence ID" value="NZ_BRVO01000004.1"/>
</dbReference>
<dbReference type="Proteomes" id="UP001143543">
    <property type="component" value="Unassembled WGS sequence"/>
</dbReference>